<dbReference type="CDD" id="cd04401">
    <property type="entry name" value="RhoGAP_fMSB1"/>
    <property type="match status" value="1"/>
</dbReference>
<feature type="region of interest" description="Disordered" evidence="1">
    <location>
        <begin position="516"/>
        <end position="544"/>
    </location>
</feature>
<feature type="region of interest" description="Disordered" evidence="1">
    <location>
        <begin position="557"/>
        <end position="613"/>
    </location>
</feature>
<dbReference type="GO" id="GO:0005935">
    <property type="term" value="C:cellular bud neck"/>
    <property type="evidence" value="ECO:0007669"/>
    <property type="project" value="TreeGrafter"/>
</dbReference>
<dbReference type="HOGENOM" id="CLU_004952_0_0_1"/>
<feature type="region of interest" description="Disordered" evidence="1">
    <location>
        <begin position="1015"/>
        <end position="1055"/>
    </location>
</feature>
<feature type="compositionally biased region" description="Basic and acidic residues" evidence="1">
    <location>
        <begin position="572"/>
        <end position="582"/>
    </location>
</feature>
<protein>
    <submittedName>
        <fullName evidence="3">LALA0S07e00980g1_1</fullName>
    </submittedName>
</protein>
<dbReference type="AlphaFoldDB" id="A0A0C7MSW3"/>
<organism evidence="3 4">
    <name type="scientific">Lachancea lanzarotensis</name>
    <dbReference type="NCBI Taxonomy" id="1245769"/>
    <lineage>
        <taxon>Eukaryota</taxon>
        <taxon>Fungi</taxon>
        <taxon>Dikarya</taxon>
        <taxon>Ascomycota</taxon>
        <taxon>Saccharomycotina</taxon>
        <taxon>Saccharomycetes</taxon>
        <taxon>Saccharomycetales</taxon>
        <taxon>Saccharomycetaceae</taxon>
        <taxon>Lachancea</taxon>
    </lineage>
</organism>
<feature type="compositionally biased region" description="Polar residues" evidence="1">
    <location>
        <begin position="1015"/>
        <end position="1029"/>
    </location>
</feature>
<dbReference type="InterPro" id="IPR008936">
    <property type="entry name" value="Rho_GTPase_activation_prot"/>
</dbReference>
<evidence type="ECO:0000313" key="4">
    <source>
        <dbReference type="Proteomes" id="UP000054304"/>
    </source>
</evidence>
<evidence type="ECO:0000259" key="2">
    <source>
        <dbReference type="Pfam" id="PF08101"/>
    </source>
</evidence>
<feature type="compositionally biased region" description="Pro residues" evidence="1">
    <location>
        <begin position="1031"/>
        <end position="1043"/>
    </location>
</feature>
<dbReference type="OrthoDB" id="3362494at2759"/>
<feature type="compositionally biased region" description="Low complexity" evidence="1">
    <location>
        <begin position="557"/>
        <end position="571"/>
    </location>
</feature>
<feature type="region of interest" description="Disordered" evidence="1">
    <location>
        <begin position="1118"/>
        <end position="1221"/>
    </location>
</feature>
<feature type="region of interest" description="Disordered" evidence="1">
    <location>
        <begin position="877"/>
        <end position="998"/>
    </location>
</feature>
<dbReference type="Gene3D" id="1.10.555.10">
    <property type="entry name" value="Rho GTPase activation protein"/>
    <property type="match status" value="1"/>
</dbReference>
<feature type="region of interest" description="Disordered" evidence="1">
    <location>
        <begin position="753"/>
        <end position="772"/>
    </location>
</feature>
<dbReference type="GO" id="GO:0005934">
    <property type="term" value="C:cellular bud tip"/>
    <property type="evidence" value="ECO:0007669"/>
    <property type="project" value="TreeGrafter"/>
</dbReference>
<feature type="domain" description="Meiotically up-regulated protein Msb1/Mug8" evidence="2">
    <location>
        <begin position="44"/>
        <end position="450"/>
    </location>
</feature>
<sequence length="1221" mass="136128">MESPKPLPSPPKSSEVGGSPGKNHKRHSATAEQEEVEEFEFHHEFSRSNVKSLIHCVSQELKRNALDIEYLFLPFRPEQSNEKLLKFLNRAFPLGNGVAVEDAKLDRLARSTDPWTLFQALKYIWCRLPKGQVVTWKAYHVFQEREEADGFSPKSFLDLMPQCLASPDHASIVYDFFDLIVAMASNSKRNKMSARKISKMFAIWAFGKETEKNSTEGYDLNHSRTPKIEGITSFKEGLEVWLPAADAMFHLLLAFIRSFVPNDLKDASIPMTLKTILFNNNYPPKASFANGSETPLTVPIVSLKTNKFSKKPWQLIERCNELFDFNDHDAFEAREDYALLKSLFKKKHNIEGISHKMSNESRRLMKEMSTKHSTFQAGWASQKCIQQDPVTKTVKDHLQVKRVDINDYFIWAWLSSLSHEETSEKRKLFGRSIIVEFEFDGFKKWIVFEESDINLELKILRSLDSLDGFNIAKAPVSHTSPVALSHNATPAYEKFQKNAADDKPIVSLKDRNHKVLPLPPIGDSRPHLPLKDMSSPSVPVAEKSSLWNPLKTIRKISNSTSSSSSTNSTSTGERRPLPEKVKVPSTVHSNVPRSRETPTKRQQSRILSQFSMLNPENYQLPTVEHEDFRVDMPELDGHFEAEQSEHQSPSPPTPKKDERILQTKGCLDDLHEMVDKLNDQVSKSTPTLAQSTTNLATDAETFESLTMFDRYREHPKDSVDTLAESTNSSVVPPLVLASDEADLAHQIQDGEYTLHSPRNESPKHSSGTSPIVFPIDRSSDELTVSKQAGGLPVYKKLIHDQDKHTISTYTTPIASPTGSRTHIPTNHTVHTSHLPKSPSPHDQRERTSALLQNAGVSHIQEEMLSIPVEQAISQEAEQAVQKQGYHRSPSPAAAQSERKVYATTETLPQERYQNMRASDQELSAAQQANTRVPQAAVSLDDRYDLPGVRERSNGVAHLMTGSAPPLGHAGQQRDVPSAEKVNRSGHRNPQPQFLPPDSRTYQSAQYAAHASFTNVPPQQIAPNGPQKTMKSPPPAPLHLPTPPQGHRQYHPTKNMYTANPSQTHIPPHGYANMHKAHPGSLPMSPKPYQPNYLQARQAPAPTGPSHAGMVGHYPPTSAGYPPAGPQYPPAGPQYPPTGPQYPPTGPQYPPTGPQYPPGGYGPPLNSPGQNQGAFYAPMHAPYPNGQNPGVPGGPKLHGGYTRKREDRKRLHDTIKNGAFGI</sequence>
<dbReference type="GO" id="GO:0030010">
    <property type="term" value="P:establishment of cell polarity"/>
    <property type="evidence" value="ECO:0007669"/>
    <property type="project" value="EnsemblFungi"/>
</dbReference>
<dbReference type="Proteomes" id="UP000054304">
    <property type="component" value="Unassembled WGS sequence"/>
</dbReference>
<name>A0A0C7MSW3_9SACH</name>
<dbReference type="Pfam" id="PF08101">
    <property type="entry name" value="Msb1-Mug8_dom"/>
    <property type="match status" value="1"/>
</dbReference>
<keyword evidence="4" id="KW-1185">Reference proteome</keyword>
<feature type="compositionally biased region" description="Basic and acidic residues" evidence="1">
    <location>
        <begin position="1202"/>
        <end position="1214"/>
    </location>
</feature>
<dbReference type="PANTHER" id="PTHR28093:SF1">
    <property type="entry name" value="MORPHOGENESIS-RELATED PROTEIN MSB1"/>
    <property type="match status" value="1"/>
</dbReference>
<dbReference type="InterPro" id="IPR037508">
    <property type="entry name" value="Msb1/Mug8"/>
</dbReference>
<feature type="region of interest" description="Disordered" evidence="1">
    <location>
        <begin position="1"/>
        <end position="33"/>
    </location>
</feature>
<dbReference type="InterPro" id="IPR012965">
    <property type="entry name" value="Msb1/Mug8_dom"/>
</dbReference>
<feature type="compositionally biased region" description="Polar residues" evidence="1">
    <location>
        <begin position="600"/>
        <end position="613"/>
    </location>
</feature>
<reference evidence="3 4" key="1">
    <citation type="submission" date="2014-12" db="EMBL/GenBank/DDBJ databases">
        <authorList>
            <person name="Neuveglise Cecile"/>
        </authorList>
    </citation>
    <scope>NUCLEOTIDE SEQUENCE [LARGE SCALE GENOMIC DNA]</scope>
    <source>
        <strain evidence="3 4">CBS 12615</strain>
    </source>
</reference>
<feature type="region of interest" description="Disordered" evidence="1">
    <location>
        <begin position="809"/>
        <end position="847"/>
    </location>
</feature>
<dbReference type="STRING" id="1245769.A0A0C7MSW3"/>
<dbReference type="EMBL" id="LN736366">
    <property type="protein sequence ID" value="CEP63036.1"/>
    <property type="molecule type" value="Genomic_DNA"/>
</dbReference>
<feature type="compositionally biased region" description="Polar residues" evidence="1">
    <location>
        <begin position="903"/>
        <end position="932"/>
    </location>
</feature>
<accession>A0A0C7MSW3</accession>
<dbReference type="RefSeq" id="XP_022629257.1">
    <property type="nucleotide sequence ID" value="XM_022771340.1"/>
</dbReference>
<feature type="compositionally biased region" description="Pro residues" evidence="1">
    <location>
        <begin position="1"/>
        <end position="11"/>
    </location>
</feature>
<feature type="compositionally biased region" description="Polar residues" evidence="1">
    <location>
        <begin position="809"/>
        <end position="831"/>
    </location>
</feature>
<dbReference type="PANTHER" id="PTHR28093">
    <property type="entry name" value="MORPHOGENESIS-RELATED PROTEIN MSB1"/>
    <property type="match status" value="1"/>
</dbReference>
<dbReference type="GeneID" id="34686526"/>
<feature type="compositionally biased region" description="Pro residues" evidence="1">
    <location>
        <begin position="1122"/>
        <end position="1160"/>
    </location>
</feature>
<proteinExistence type="predicted"/>
<evidence type="ECO:0000313" key="3">
    <source>
        <dbReference type="EMBL" id="CEP63036.1"/>
    </source>
</evidence>
<feature type="compositionally biased region" description="Basic and acidic residues" evidence="1">
    <location>
        <begin position="939"/>
        <end position="952"/>
    </location>
</feature>
<gene>
    <name evidence="3" type="ORF">LALA0_S07e00980g</name>
</gene>
<evidence type="ECO:0000256" key="1">
    <source>
        <dbReference type="SAM" id="MobiDB-lite"/>
    </source>
</evidence>